<evidence type="ECO:0000313" key="2">
    <source>
        <dbReference type="EMBL" id="GFS37982.1"/>
    </source>
</evidence>
<dbReference type="EMBL" id="BJWL01000295">
    <property type="protein sequence ID" value="GFS37982.1"/>
    <property type="molecule type" value="Genomic_DNA"/>
</dbReference>
<evidence type="ECO:0000313" key="3">
    <source>
        <dbReference type="Proteomes" id="UP000585474"/>
    </source>
</evidence>
<organism evidence="2 3">
    <name type="scientific">Actinidia rufa</name>
    <dbReference type="NCBI Taxonomy" id="165716"/>
    <lineage>
        <taxon>Eukaryota</taxon>
        <taxon>Viridiplantae</taxon>
        <taxon>Streptophyta</taxon>
        <taxon>Embryophyta</taxon>
        <taxon>Tracheophyta</taxon>
        <taxon>Spermatophyta</taxon>
        <taxon>Magnoliopsida</taxon>
        <taxon>eudicotyledons</taxon>
        <taxon>Gunneridae</taxon>
        <taxon>Pentapetalae</taxon>
        <taxon>asterids</taxon>
        <taxon>Ericales</taxon>
        <taxon>Actinidiaceae</taxon>
        <taxon>Actinidia</taxon>
    </lineage>
</organism>
<gene>
    <name evidence="2" type="ORF">Acr_00g0055040</name>
</gene>
<proteinExistence type="predicted"/>
<protein>
    <recommendedName>
        <fullName evidence="4">Reverse transcriptase Ty1/copia-type domain-containing protein</fullName>
    </recommendedName>
</protein>
<evidence type="ECO:0008006" key="4">
    <source>
        <dbReference type="Google" id="ProtNLM"/>
    </source>
</evidence>
<dbReference type="OrthoDB" id="418757at2759"/>
<accession>A0A7J0DLT8</accession>
<dbReference type="PANTHER" id="PTHR11439:SF496">
    <property type="entry name" value="RNA-DIRECTED DNA POLYMERASE"/>
    <property type="match status" value="1"/>
</dbReference>
<comment type="caution">
    <text evidence="2">The sequence shown here is derived from an EMBL/GenBank/DDBJ whole genome shotgun (WGS) entry which is preliminary data.</text>
</comment>
<dbReference type="Proteomes" id="UP000585474">
    <property type="component" value="Unassembled WGS sequence"/>
</dbReference>
<evidence type="ECO:0000256" key="1">
    <source>
        <dbReference type="SAM" id="MobiDB-lite"/>
    </source>
</evidence>
<feature type="region of interest" description="Disordered" evidence="1">
    <location>
        <begin position="315"/>
        <end position="359"/>
    </location>
</feature>
<name>A0A7J0DLT8_9ERIC</name>
<sequence>MNHRPRSQIVLEEMIGTQSTPISRTISIDNILVPEVVPDTSVPNPIQTPEPWCSGRTVRQPDRLMFLGETYEVKVWLSHNFDMKDLGEANYILGIKLMRDYQNRMLGLSQAAYIDNILVKFAMHNSKKGFLPFRYGVAFSRDQCPRTPQEEELMRLVPYASTVGSLMYAMLCTRPDICYAVAMVSKYQSNPRSEHWIAVKHILKYLRRTRDYVLICGSEDLTSIGYSDSDFQSDRDFRKSTSGYVFTLGGGAISWRSVKQYCIADSTMEVEYVAAYEVAKEAVWLKKFLLELGVVPLAKGPIILHCDNSVAIAQSKDSRDHKKGKHIERKVSPYPGDSSAKRYSCDQDCISGEPKRSFY</sequence>
<dbReference type="AlphaFoldDB" id="A0A7J0DLT8"/>
<keyword evidence="3" id="KW-1185">Reference proteome</keyword>
<dbReference type="CDD" id="cd09272">
    <property type="entry name" value="RNase_HI_RT_Ty1"/>
    <property type="match status" value="1"/>
</dbReference>
<dbReference type="PANTHER" id="PTHR11439">
    <property type="entry name" value="GAG-POL-RELATED RETROTRANSPOSON"/>
    <property type="match status" value="1"/>
</dbReference>
<reference evidence="3" key="1">
    <citation type="submission" date="2019-07" db="EMBL/GenBank/DDBJ databases">
        <title>De Novo Assembly of kiwifruit Actinidia rufa.</title>
        <authorList>
            <person name="Sugita-Konishi S."/>
            <person name="Sato K."/>
            <person name="Mori E."/>
            <person name="Abe Y."/>
            <person name="Kisaki G."/>
            <person name="Hamano K."/>
            <person name="Suezawa K."/>
            <person name="Otani M."/>
            <person name="Fukuda T."/>
            <person name="Manabe T."/>
            <person name="Gomi K."/>
            <person name="Tabuchi M."/>
            <person name="Akimitsu K."/>
            <person name="Kataoka I."/>
        </authorList>
    </citation>
    <scope>NUCLEOTIDE SEQUENCE [LARGE SCALE GENOMIC DNA]</scope>
    <source>
        <strain evidence="3">cv. Fuchu</strain>
    </source>
</reference>